<keyword evidence="3" id="KW-1185">Reference proteome</keyword>
<dbReference type="GO" id="GO:0007520">
    <property type="term" value="P:myoblast fusion"/>
    <property type="evidence" value="ECO:0007669"/>
    <property type="project" value="TreeGrafter"/>
</dbReference>
<dbReference type="InterPro" id="IPR026791">
    <property type="entry name" value="DOCK"/>
</dbReference>
<dbReference type="GO" id="GO:0016477">
    <property type="term" value="P:cell migration"/>
    <property type="evidence" value="ECO:0007669"/>
    <property type="project" value="TreeGrafter"/>
</dbReference>
<feature type="non-terminal residue" evidence="2">
    <location>
        <position position="1"/>
    </location>
</feature>
<dbReference type="InterPro" id="IPR016024">
    <property type="entry name" value="ARM-type_fold"/>
</dbReference>
<reference evidence="2" key="1">
    <citation type="thesis" date="2020" institute="ProQuest LLC" country="789 East Eisenhower Parkway, Ann Arbor, MI, USA">
        <title>Comparative Genomics and Chromosome Evolution.</title>
        <authorList>
            <person name="Mudd A.B."/>
        </authorList>
    </citation>
    <scope>NUCLEOTIDE SEQUENCE</scope>
    <source>
        <strain evidence="2">237g6f4</strain>
        <tissue evidence="2">Blood</tissue>
    </source>
</reference>
<dbReference type="AlphaFoldDB" id="A0AAV6YSA0"/>
<evidence type="ECO:0000313" key="2">
    <source>
        <dbReference type="EMBL" id="KAG8538660.1"/>
    </source>
</evidence>
<gene>
    <name evidence="2" type="ORF">GDO81_022252</name>
</gene>
<dbReference type="InterPro" id="IPR056372">
    <property type="entry name" value="TPR_DOCK"/>
</dbReference>
<name>A0AAV6YSA0_ENGPU</name>
<dbReference type="GO" id="GO:0005886">
    <property type="term" value="C:plasma membrane"/>
    <property type="evidence" value="ECO:0007669"/>
    <property type="project" value="TreeGrafter"/>
</dbReference>
<protein>
    <recommendedName>
        <fullName evidence="1">Dedicator of cytokinesis TPR repeats region domain-containing protein</fullName>
    </recommendedName>
</protein>
<proteinExistence type="predicted"/>
<evidence type="ECO:0000313" key="3">
    <source>
        <dbReference type="Proteomes" id="UP000824782"/>
    </source>
</evidence>
<organism evidence="2 3">
    <name type="scientific">Engystomops pustulosus</name>
    <name type="common">Tungara frog</name>
    <name type="synonym">Physalaemus pustulosus</name>
    <dbReference type="NCBI Taxonomy" id="76066"/>
    <lineage>
        <taxon>Eukaryota</taxon>
        <taxon>Metazoa</taxon>
        <taxon>Chordata</taxon>
        <taxon>Craniata</taxon>
        <taxon>Vertebrata</taxon>
        <taxon>Euteleostomi</taxon>
        <taxon>Amphibia</taxon>
        <taxon>Batrachia</taxon>
        <taxon>Anura</taxon>
        <taxon>Neobatrachia</taxon>
        <taxon>Hyloidea</taxon>
        <taxon>Leptodactylidae</taxon>
        <taxon>Leiuperinae</taxon>
        <taxon>Engystomops</taxon>
    </lineage>
</organism>
<dbReference type="GO" id="GO:0005085">
    <property type="term" value="F:guanyl-nucleotide exchange factor activity"/>
    <property type="evidence" value="ECO:0007669"/>
    <property type="project" value="InterPro"/>
</dbReference>
<dbReference type="Proteomes" id="UP000824782">
    <property type="component" value="Unassembled WGS sequence"/>
</dbReference>
<dbReference type="PANTHER" id="PTHR45653:SF3">
    <property type="entry name" value="DEDICATOR OF CYTOKINESIS PROTEIN 5"/>
    <property type="match status" value="1"/>
</dbReference>
<dbReference type="GO" id="GO:0031267">
    <property type="term" value="F:small GTPase binding"/>
    <property type="evidence" value="ECO:0007669"/>
    <property type="project" value="TreeGrafter"/>
</dbReference>
<dbReference type="Pfam" id="PF23554">
    <property type="entry name" value="TPR_DOCK"/>
    <property type="match status" value="1"/>
</dbReference>
<evidence type="ECO:0000259" key="1">
    <source>
        <dbReference type="Pfam" id="PF23554"/>
    </source>
</evidence>
<accession>A0AAV6YSA0</accession>
<comment type="caution">
    <text evidence="2">The sequence shown here is derived from an EMBL/GenBank/DDBJ whole genome shotgun (WGS) entry which is preliminary data.</text>
</comment>
<feature type="domain" description="Dedicator of cytokinesis TPR repeats region" evidence="1">
    <location>
        <begin position="1"/>
        <end position="284"/>
    </location>
</feature>
<dbReference type="PANTHER" id="PTHR45653">
    <property type="entry name" value="DEDICATOR OF CYTOKINESIS"/>
    <property type="match status" value="1"/>
</dbReference>
<sequence>KLIKVLTWYVRSADDPSYREMLFSSLKAIKYLFRFIVQSRDLYLRFYGQEEGKDQFYDSIRQLFLAFNELMDRPLQEAVKIKAAALKYLPGIINHLKNVFDPVELSELFTKFLQSIPPDQLVHQTLTCMCKVVESDLFLQSECRDALLPLFIDQLSGQLDDNCNKPDYEASGQLLSNILEVLQNKEACDSTQHIQLIMERLLRRINRTVIGMSRQSAHIGRFVACMTAVLRQMQDYHYDHYISTFKTRQDIIDFLMETFIMFKDLIGKRVFPKDWMLMTMTQNK</sequence>
<dbReference type="EMBL" id="WNYA01019416">
    <property type="protein sequence ID" value="KAG8538660.1"/>
    <property type="molecule type" value="Genomic_DNA"/>
</dbReference>
<dbReference type="GO" id="GO:0005737">
    <property type="term" value="C:cytoplasm"/>
    <property type="evidence" value="ECO:0007669"/>
    <property type="project" value="TreeGrafter"/>
</dbReference>
<dbReference type="GO" id="GO:0007264">
    <property type="term" value="P:small GTPase-mediated signal transduction"/>
    <property type="evidence" value="ECO:0007669"/>
    <property type="project" value="InterPro"/>
</dbReference>
<dbReference type="SUPFAM" id="SSF48371">
    <property type="entry name" value="ARM repeat"/>
    <property type="match status" value="1"/>
</dbReference>